<evidence type="ECO:0000256" key="3">
    <source>
        <dbReference type="ARBA" id="ARBA00022630"/>
    </source>
</evidence>
<dbReference type="Gene3D" id="3.50.50.60">
    <property type="entry name" value="FAD/NAD(P)-binding domain"/>
    <property type="match status" value="1"/>
</dbReference>
<accession>A0A9C6DJY5</accession>
<dbReference type="PROSITE" id="PS00623">
    <property type="entry name" value="GMC_OXRED_1"/>
    <property type="match status" value="1"/>
</dbReference>
<dbReference type="SUPFAM" id="SSF51905">
    <property type="entry name" value="FAD/NAD(P)-binding domain"/>
    <property type="match status" value="1"/>
</dbReference>
<gene>
    <name evidence="9" type="primary">LOC119637216</name>
</gene>
<comment type="similarity">
    <text evidence="2 6">Belongs to the GMC oxidoreductase family.</text>
</comment>
<proteinExistence type="inferred from homology"/>
<keyword evidence="4 5" id="KW-0274">FAD</keyword>
<feature type="binding site" evidence="5">
    <location>
        <position position="276"/>
    </location>
    <ligand>
        <name>FAD</name>
        <dbReference type="ChEBI" id="CHEBI:57692"/>
    </ligand>
</feature>
<dbReference type="GO" id="GO:0050660">
    <property type="term" value="F:flavin adenine dinucleotide binding"/>
    <property type="evidence" value="ECO:0007669"/>
    <property type="project" value="InterPro"/>
</dbReference>
<sequence>MDAISLLTPNNTLCTQPHVGVVNAMVNVLMQALLAAQCQIATDSYWPMDYGDEALNKGVEKYDFVVIGAGSAGSVIASRLSENPNWRILVLEAGGNPPIESEIPRLFFGVQHSNYTYNYFSERNERYCLATNDERCYWPRGKFIGGSGAINAMLYVRGNRQDYDQWLAEGNPGWGFNDVWPYFEKSIRPTGNSTHPQGYVTLNEYPVYEKDLYSTIYNGAEELGVPKVDDFVEGSYLGYATVKSTVSNGQRMSTGKTYLGKVMDRPNLKVIKNAQVTKLHFDENQKHVLLVEYMLRDKYLMGVEVGKEVILSAGTIDSAKLLMLSGIGPRSLLQSFDIPVKHDLPIGENLQDHVYVPVFWRAYENLSESLTELHILDNIYQYLIHRRGPFSTTGTAPLTAFLQTDANENFEPYPNLEIHHITVVRGDFIALDVYLRCIPIAERYRPYFRAIVEKSHLLGMYITLAKPLSKGVLKLKSSDYRDKPIIDANYLSSPEEVDTLLKGLDYTMRLEKTNAFRKSRSEIAHIPIEECDKYEFKSRDYWKCYIKYFSTTLYHHVGTVKMAPKTDPTGCVDHHLKLHGVDNLRVVDASIMPKLPSCNTNAPTIMIAERATDFIKTEWVKHVKAYDNHSDEL</sequence>
<evidence type="ECO:0000256" key="6">
    <source>
        <dbReference type="RuleBase" id="RU003968"/>
    </source>
</evidence>
<dbReference type="GeneID" id="119637216"/>
<evidence type="ECO:0000313" key="9">
    <source>
        <dbReference type="RefSeq" id="XP_037889006.1"/>
    </source>
</evidence>
<dbReference type="InterPro" id="IPR036188">
    <property type="entry name" value="FAD/NAD-bd_sf"/>
</dbReference>
<dbReference type="InterPro" id="IPR007867">
    <property type="entry name" value="GMC_OxRtase_C"/>
</dbReference>
<dbReference type="PIRSF" id="PIRSF000137">
    <property type="entry name" value="Alcohol_oxidase"/>
    <property type="match status" value="1"/>
</dbReference>
<dbReference type="SUPFAM" id="SSF54373">
    <property type="entry name" value="FAD-linked reductases, C-terminal domain"/>
    <property type="match status" value="1"/>
</dbReference>
<protein>
    <submittedName>
        <fullName evidence="9">Glucose dehydrogenase [FAD, quinone]-like</fullName>
    </submittedName>
</protein>
<dbReference type="RefSeq" id="XP_037889006.1">
    <property type="nucleotide sequence ID" value="XM_038033078.1"/>
</dbReference>
<dbReference type="InterPro" id="IPR012132">
    <property type="entry name" value="GMC_OxRdtase"/>
</dbReference>
<evidence type="ECO:0000256" key="5">
    <source>
        <dbReference type="PIRSR" id="PIRSR000137-2"/>
    </source>
</evidence>
<dbReference type="Pfam" id="PF00732">
    <property type="entry name" value="GMC_oxred_N"/>
    <property type="match status" value="1"/>
</dbReference>
<dbReference type="Pfam" id="PF05199">
    <property type="entry name" value="GMC_oxred_C"/>
    <property type="match status" value="1"/>
</dbReference>
<keyword evidence="8" id="KW-1185">Reference proteome</keyword>
<dbReference type="PANTHER" id="PTHR11552:SF147">
    <property type="entry name" value="CHOLINE DEHYDROGENASE, MITOCHONDRIAL"/>
    <property type="match status" value="1"/>
</dbReference>
<keyword evidence="3 6" id="KW-0285">Flavoprotein</keyword>
<dbReference type="GO" id="GO:0016614">
    <property type="term" value="F:oxidoreductase activity, acting on CH-OH group of donors"/>
    <property type="evidence" value="ECO:0007669"/>
    <property type="project" value="InterPro"/>
</dbReference>
<dbReference type="InterPro" id="IPR000172">
    <property type="entry name" value="GMC_OxRdtase_N"/>
</dbReference>
<evidence type="ECO:0000256" key="4">
    <source>
        <dbReference type="ARBA" id="ARBA00022827"/>
    </source>
</evidence>
<dbReference type="Proteomes" id="UP000092443">
    <property type="component" value="Unplaced"/>
</dbReference>
<dbReference type="AlphaFoldDB" id="A0A9C6DJY5"/>
<name>A0A9C6DJY5_9MUSC</name>
<reference evidence="9" key="1">
    <citation type="submission" date="2025-08" db="UniProtKB">
        <authorList>
            <consortium name="RefSeq"/>
        </authorList>
    </citation>
    <scope>IDENTIFICATION</scope>
    <source>
        <tissue evidence="9">Whole body pupa</tissue>
    </source>
</reference>
<evidence type="ECO:0000259" key="7">
    <source>
        <dbReference type="PROSITE" id="PS00623"/>
    </source>
</evidence>
<evidence type="ECO:0000313" key="8">
    <source>
        <dbReference type="Proteomes" id="UP000092443"/>
    </source>
</evidence>
<dbReference type="PANTHER" id="PTHR11552">
    <property type="entry name" value="GLUCOSE-METHANOL-CHOLINE GMC OXIDOREDUCTASE"/>
    <property type="match status" value="1"/>
</dbReference>
<organism evidence="8 9">
    <name type="scientific">Glossina fuscipes</name>
    <dbReference type="NCBI Taxonomy" id="7396"/>
    <lineage>
        <taxon>Eukaryota</taxon>
        <taxon>Metazoa</taxon>
        <taxon>Ecdysozoa</taxon>
        <taxon>Arthropoda</taxon>
        <taxon>Hexapoda</taxon>
        <taxon>Insecta</taxon>
        <taxon>Pterygota</taxon>
        <taxon>Neoptera</taxon>
        <taxon>Endopterygota</taxon>
        <taxon>Diptera</taxon>
        <taxon>Brachycera</taxon>
        <taxon>Muscomorpha</taxon>
        <taxon>Hippoboscoidea</taxon>
        <taxon>Glossinidae</taxon>
        <taxon>Glossina</taxon>
    </lineage>
</organism>
<comment type="cofactor">
    <cofactor evidence="1 5">
        <name>FAD</name>
        <dbReference type="ChEBI" id="CHEBI:57692"/>
    </cofactor>
</comment>
<evidence type="ECO:0000256" key="2">
    <source>
        <dbReference type="ARBA" id="ARBA00010790"/>
    </source>
</evidence>
<dbReference type="KEGG" id="gfs:119637216"/>
<evidence type="ECO:0000256" key="1">
    <source>
        <dbReference type="ARBA" id="ARBA00001974"/>
    </source>
</evidence>
<feature type="domain" description="Glucose-methanol-choline oxidoreductase N-terminal" evidence="7">
    <location>
        <begin position="141"/>
        <end position="164"/>
    </location>
</feature>
<dbReference type="Gene3D" id="3.30.560.10">
    <property type="entry name" value="Glucose Oxidase, domain 3"/>
    <property type="match status" value="1"/>
</dbReference>